<dbReference type="OrthoDB" id="1634433at2"/>
<dbReference type="Gene3D" id="1.25.40.10">
    <property type="entry name" value="Tetratricopeptide repeat domain"/>
    <property type="match status" value="2"/>
</dbReference>
<dbReference type="PATRIC" id="fig|742743.3.peg.1064"/>
<evidence type="ECO:0000313" key="2">
    <source>
        <dbReference type="Proteomes" id="UP000003277"/>
    </source>
</evidence>
<dbReference type="SMART" id="SM00671">
    <property type="entry name" value="SEL1"/>
    <property type="match status" value="6"/>
</dbReference>
<sequence>MTELENAEKLFQSYKVKEAYPLFQKLAGEGQSRALYFLALYEQYPLDVVSPDPKEAIRKALEGARANDGLCGVFCMLHYDLLSHEEFHEIMDAKEKWIDAAKKESDVFALEALGCLSVVHGETAEEVHTGLHLLEAAALQGYWKAWNDLGQFHDRHVKDNNPLLKPYIDDKKAISCYRKSMEAGYPDSMNRLAYFYYLGDGMPKDEKEGIRLFKKAFSKGHLKAGTALGMLYLFDEKGGSKKEGFRYTKKAAEGGEPTAMGNLANCYYYGNGTKKDRRLAKEWYGRASDAGMDSSTTQLGVMYHEDGHDDKAFALFKEAADRGFPEAMGWLAACYQYGYGTEVNSLAAVQWLEKAASLGSREAEQALQYLYNEIKGMKS</sequence>
<dbReference type="PANTHER" id="PTHR11102">
    <property type="entry name" value="SEL-1-LIKE PROTEIN"/>
    <property type="match status" value="1"/>
</dbReference>
<dbReference type="InterPro" id="IPR006597">
    <property type="entry name" value="Sel1-like"/>
</dbReference>
<gene>
    <name evidence="1" type="ORF">HMPREF9453_01043</name>
</gene>
<comment type="caution">
    <text evidence="1">The sequence shown here is derived from an EMBL/GenBank/DDBJ whole genome shotgun (WGS) entry which is preliminary data.</text>
</comment>
<dbReference type="eggNOG" id="COG0790">
    <property type="taxonomic scope" value="Bacteria"/>
</dbReference>
<dbReference type="STRING" id="742743.HMPREF9453_01043"/>
<evidence type="ECO:0008006" key="3">
    <source>
        <dbReference type="Google" id="ProtNLM"/>
    </source>
</evidence>
<name>H1D0A5_9FIRM</name>
<dbReference type="PANTHER" id="PTHR11102:SF160">
    <property type="entry name" value="ERAD-ASSOCIATED E3 UBIQUITIN-PROTEIN LIGASE COMPONENT HRD3"/>
    <property type="match status" value="1"/>
</dbReference>
<reference evidence="1 2" key="1">
    <citation type="submission" date="2011-11" db="EMBL/GenBank/DDBJ databases">
        <title>The Genome Sequence of Dialister succinatiphilus YIT 11850.</title>
        <authorList>
            <consortium name="The Broad Institute Genome Sequencing Platform"/>
            <person name="Earl A."/>
            <person name="Ward D."/>
            <person name="Feldgarden M."/>
            <person name="Gevers D."/>
            <person name="Morotomi M."/>
            <person name="Young S.K."/>
            <person name="Zeng Q."/>
            <person name="Gargeya S."/>
            <person name="Fitzgerald M."/>
            <person name="Haas B."/>
            <person name="Abouelleil A."/>
            <person name="Alvarado L."/>
            <person name="Arachchi H.M."/>
            <person name="Berlin A."/>
            <person name="Brown A."/>
            <person name="Chapman S.B."/>
            <person name="Dunbar C."/>
            <person name="Gearin G."/>
            <person name="Goldberg J."/>
            <person name="Griggs A."/>
            <person name="Gujja S."/>
            <person name="Heiman D."/>
            <person name="Howarth C."/>
            <person name="Lui A."/>
            <person name="MacDonald P.J.P."/>
            <person name="Montmayeur A."/>
            <person name="Murphy C."/>
            <person name="Neiman D."/>
            <person name="Pearson M."/>
            <person name="Priest M."/>
            <person name="Roberts A."/>
            <person name="Saif S."/>
            <person name="Shea T."/>
            <person name="Sisk P."/>
            <person name="Stolte C."/>
            <person name="Sykes S."/>
            <person name="Wortman J."/>
            <person name="Nusbaum C."/>
            <person name="Birren B."/>
        </authorList>
    </citation>
    <scope>NUCLEOTIDE SEQUENCE [LARGE SCALE GENOMIC DNA]</scope>
    <source>
        <strain evidence="1 2">YIT 11850</strain>
    </source>
</reference>
<dbReference type="AlphaFoldDB" id="H1D0A5"/>
<dbReference type="RefSeq" id="WP_008859538.1">
    <property type="nucleotide sequence ID" value="NZ_JH591187.1"/>
</dbReference>
<dbReference type="InterPro" id="IPR011990">
    <property type="entry name" value="TPR-like_helical_dom_sf"/>
</dbReference>
<organism evidence="1 2">
    <name type="scientific">Dialister succinatiphilus YIT 11850</name>
    <dbReference type="NCBI Taxonomy" id="742743"/>
    <lineage>
        <taxon>Bacteria</taxon>
        <taxon>Bacillati</taxon>
        <taxon>Bacillota</taxon>
        <taxon>Negativicutes</taxon>
        <taxon>Veillonellales</taxon>
        <taxon>Veillonellaceae</taxon>
        <taxon>Dialister</taxon>
    </lineage>
</organism>
<keyword evidence="2" id="KW-1185">Reference proteome</keyword>
<accession>H1D0A5</accession>
<dbReference type="InterPro" id="IPR050767">
    <property type="entry name" value="Sel1_AlgK"/>
</dbReference>
<protein>
    <recommendedName>
        <fullName evidence="3">Sel1 repeat protein</fullName>
    </recommendedName>
</protein>
<dbReference type="Proteomes" id="UP000003277">
    <property type="component" value="Unassembled WGS sequence"/>
</dbReference>
<dbReference type="SUPFAM" id="SSF81901">
    <property type="entry name" value="HCP-like"/>
    <property type="match status" value="1"/>
</dbReference>
<evidence type="ECO:0000313" key="1">
    <source>
        <dbReference type="EMBL" id="EHO63056.1"/>
    </source>
</evidence>
<dbReference type="EMBL" id="ADLT01000029">
    <property type="protein sequence ID" value="EHO63056.1"/>
    <property type="molecule type" value="Genomic_DNA"/>
</dbReference>
<dbReference type="Pfam" id="PF08238">
    <property type="entry name" value="Sel1"/>
    <property type="match status" value="7"/>
</dbReference>
<dbReference type="HOGENOM" id="CLU_000288_36_14_9"/>
<proteinExistence type="predicted"/>